<evidence type="ECO:0000313" key="1">
    <source>
        <dbReference type="EMBL" id="KAK2159446.1"/>
    </source>
</evidence>
<dbReference type="Proteomes" id="UP001208570">
    <property type="component" value="Unassembled WGS sequence"/>
</dbReference>
<sequence>MPSQREVTDDVGTNYRGPIKAKARAETEWLTNLDLIGDTEKYDLVEEDGSMLQKFIQHGDNRNARLHTQLVARRLNRLQPASDNSLQLRERTRRAMLWALKDLPVRNESAATRRRLMLIRASRPSPSCEPSIVLPPTPVVPALPPSRVSILGALMTIALSTCPRPLPFVRRGPRQRSHSSRRISRAEAGFRAGVAEDLSPLGRRLCRSSARFILVWDAKDDGQISLPIRREVNLNWTASGVCRECRAGIGRIREVRVSGGGEGGWKRWDWLVFGRCDVLAALGEMLLLLLYCSPLEG</sequence>
<reference evidence="1" key="1">
    <citation type="journal article" date="2023" name="Mol. Biol. Evol.">
        <title>Third-Generation Sequencing Reveals the Adaptive Role of the Epigenome in Three Deep-Sea Polychaetes.</title>
        <authorList>
            <person name="Perez M."/>
            <person name="Aroh O."/>
            <person name="Sun Y."/>
            <person name="Lan Y."/>
            <person name="Juniper S.K."/>
            <person name="Young C.R."/>
            <person name="Angers B."/>
            <person name="Qian P.Y."/>
        </authorList>
    </citation>
    <scope>NUCLEOTIDE SEQUENCE</scope>
    <source>
        <strain evidence="1">P08H-3</strain>
    </source>
</reference>
<organism evidence="1 2">
    <name type="scientific">Paralvinella palmiformis</name>
    <dbReference type="NCBI Taxonomy" id="53620"/>
    <lineage>
        <taxon>Eukaryota</taxon>
        <taxon>Metazoa</taxon>
        <taxon>Spiralia</taxon>
        <taxon>Lophotrochozoa</taxon>
        <taxon>Annelida</taxon>
        <taxon>Polychaeta</taxon>
        <taxon>Sedentaria</taxon>
        <taxon>Canalipalpata</taxon>
        <taxon>Terebellida</taxon>
        <taxon>Terebelliformia</taxon>
        <taxon>Alvinellidae</taxon>
        <taxon>Paralvinella</taxon>
    </lineage>
</organism>
<comment type="caution">
    <text evidence="1">The sequence shown here is derived from an EMBL/GenBank/DDBJ whole genome shotgun (WGS) entry which is preliminary data.</text>
</comment>
<proteinExistence type="predicted"/>
<gene>
    <name evidence="1" type="ORF">LSH36_153g04086</name>
</gene>
<evidence type="ECO:0000313" key="2">
    <source>
        <dbReference type="Proteomes" id="UP001208570"/>
    </source>
</evidence>
<name>A0AAD9N8Z1_9ANNE</name>
<dbReference type="EMBL" id="JAODUP010000153">
    <property type="protein sequence ID" value="KAK2159446.1"/>
    <property type="molecule type" value="Genomic_DNA"/>
</dbReference>
<protein>
    <submittedName>
        <fullName evidence="1">Uncharacterized protein</fullName>
    </submittedName>
</protein>
<keyword evidence="2" id="KW-1185">Reference proteome</keyword>
<accession>A0AAD9N8Z1</accession>
<dbReference type="AlphaFoldDB" id="A0AAD9N8Z1"/>